<evidence type="ECO:0000313" key="1">
    <source>
        <dbReference type="EMBL" id="MDQ0513719.1"/>
    </source>
</evidence>
<dbReference type="SUPFAM" id="SSF69754">
    <property type="entry name" value="Ribosome binding protein Y (YfiA homologue)"/>
    <property type="match status" value="1"/>
</dbReference>
<dbReference type="InterPro" id="IPR036567">
    <property type="entry name" value="RHF-like"/>
</dbReference>
<dbReference type="EMBL" id="JAUSWO010000001">
    <property type="protein sequence ID" value="MDQ0513719.1"/>
    <property type="molecule type" value="Genomic_DNA"/>
</dbReference>
<dbReference type="Pfam" id="PF02482">
    <property type="entry name" value="Ribosomal_S30AE"/>
    <property type="match status" value="1"/>
</dbReference>
<dbReference type="Gene3D" id="3.30.160.100">
    <property type="entry name" value="Ribosome hibernation promotion factor-like"/>
    <property type="match status" value="1"/>
</dbReference>
<organism evidence="1 2">
    <name type="scientific">Mycoplasmoides fastidiosum</name>
    <dbReference type="NCBI Taxonomy" id="92758"/>
    <lineage>
        <taxon>Bacteria</taxon>
        <taxon>Bacillati</taxon>
        <taxon>Mycoplasmatota</taxon>
        <taxon>Mycoplasmoidales</taxon>
        <taxon>Mycoplasmoidaceae</taxon>
        <taxon>Mycoplasmoides</taxon>
    </lineage>
</organism>
<dbReference type="Proteomes" id="UP001240643">
    <property type="component" value="Unassembled WGS sequence"/>
</dbReference>
<evidence type="ECO:0000313" key="2">
    <source>
        <dbReference type="Proteomes" id="UP001240643"/>
    </source>
</evidence>
<comment type="caution">
    <text evidence="1">The sequence shown here is derived from an EMBL/GenBank/DDBJ whole genome shotgun (WGS) entry which is preliminary data.</text>
</comment>
<accession>A0ABU0LYF2</accession>
<gene>
    <name evidence="1" type="ORF">J2Z62_000157</name>
</gene>
<sequence length="103" mass="12059">MNDLHLQIRWKGMEKDPVVEAYLQDKLSKLLEFNFVNSEETFKAEVVYYEKSNKYKSSLAFGVKGKPGIYAESGQFPNLQHSINELVEKSLDQLRRIKTQFKK</sequence>
<name>A0ABU0LYF2_9BACT</name>
<protein>
    <submittedName>
        <fullName evidence="1">Ribosome-associated translation inhibitor RaiA</fullName>
    </submittedName>
</protein>
<dbReference type="InterPro" id="IPR003489">
    <property type="entry name" value="RHF/RaiA"/>
</dbReference>
<proteinExistence type="predicted"/>
<dbReference type="RefSeq" id="WP_256547580.1">
    <property type="nucleotide sequence ID" value="NZ_CP101809.1"/>
</dbReference>
<reference evidence="1" key="1">
    <citation type="submission" date="2023-07" db="EMBL/GenBank/DDBJ databases">
        <title>Genomic Encyclopedia of Type Strains, Phase IV (KMG-IV): sequencing the most valuable type-strain genomes for metagenomic binning, comparative biology and taxonomic classification.</title>
        <authorList>
            <person name="Goeker M."/>
        </authorList>
    </citation>
    <scope>NUCLEOTIDE SEQUENCE [LARGE SCALE GENOMIC DNA]</scope>
    <source>
        <strain evidence="1">DSM 21204</strain>
    </source>
</reference>
<keyword evidence="2" id="KW-1185">Reference proteome</keyword>